<evidence type="ECO:0000256" key="6">
    <source>
        <dbReference type="ARBA" id="ARBA00022679"/>
    </source>
</evidence>
<comment type="pathway">
    <text evidence="3">Protein modification; protein glycosylation.</text>
</comment>
<comment type="subcellular location">
    <subcellularLocation>
        <location evidence="2">Endoplasmic reticulum membrane</location>
    </subcellularLocation>
</comment>
<dbReference type="GO" id="GO:1904423">
    <property type="term" value="C:dehydrodolichyl diphosphate synthase complex"/>
    <property type="evidence" value="ECO:0007669"/>
    <property type="project" value="InterPro"/>
</dbReference>
<comment type="similarity">
    <text evidence="4">Belongs to the UPP synthase family.</text>
</comment>
<dbReference type="EC" id="2.5.1.87" evidence="5"/>
<sequence length="350" mass="40078">MFLHKYFYKFLYLVACVYYFLSTNLWLSLMHILNPFKLNKNLHNEIVNNKSTLFLTLINNWKKPNHLVLIIGEDVILYNDITQIILWCMIAGISFVSIYDYKNRLSHVNLMSAIKSNQMFEEISALMKLQLGFSFDTVVSKNGKLHNSVVLDSGKMNRKTELTGINKYYAGDVDRILTIIEDCKTKNIATNRTNGKHLSNGINGSGTFDINHSKLNGHCHGNGIDPGHKEFDERLLDMMKSSNGKSSKTELNILSRKQCETDLMNSIIEISETTADISTALLEEKLYDKCPLPDPEVGIVLGNKLSSYGLLPWNIRLTEFFKFDNYRDISVNKFNSILMKYSKCEQRLGK</sequence>
<keyword evidence="9" id="KW-0460">Magnesium</keyword>
<dbReference type="GO" id="GO:0005789">
    <property type="term" value="C:endoplasmic reticulum membrane"/>
    <property type="evidence" value="ECO:0007669"/>
    <property type="project" value="UniProtKB-SubCell"/>
</dbReference>
<keyword evidence="8" id="KW-0256">Endoplasmic reticulum</keyword>
<dbReference type="InterPro" id="IPR038887">
    <property type="entry name" value="Nus1/NgBR"/>
</dbReference>
<organism evidence="14">
    <name type="scientific">Cacopsylla melanoneura</name>
    <dbReference type="NCBI Taxonomy" id="428564"/>
    <lineage>
        <taxon>Eukaryota</taxon>
        <taxon>Metazoa</taxon>
        <taxon>Ecdysozoa</taxon>
        <taxon>Arthropoda</taxon>
        <taxon>Hexapoda</taxon>
        <taxon>Insecta</taxon>
        <taxon>Pterygota</taxon>
        <taxon>Neoptera</taxon>
        <taxon>Paraneoptera</taxon>
        <taxon>Hemiptera</taxon>
        <taxon>Sternorrhyncha</taxon>
        <taxon>Psylloidea</taxon>
        <taxon>Psyllidae</taxon>
        <taxon>Psyllinae</taxon>
        <taxon>Cacopsylla</taxon>
    </lineage>
</organism>
<evidence type="ECO:0000256" key="12">
    <source>
        <dbReference type="ARBA" id="ARBA00047353"/>
    </source>
</evidence>
<evidence type="ECO:0000256" key="7">
    <source>
        <dbReference type="ARBA" id="ARBA00022692"/>
    </source>
</evidence>
<dbReference type="PANTHER" id="PTHR21528">
    <property type="entry name" value="DEHYDRODOLICHYL DIPHOSPHATE SYNTHASE COMPLEX SUBUNIT NUS1"/>
    <property type="match status" value="1"/>
</dbReference>
<protein>
    <recommendedName>
        <fullName evidence="5">ditrans,polycis-polyprenyl diphosphate synthase [(2E,6E)-farnesyldiphosphate specific]</fullName>
        <ecNumber evidence="5">2.5.1.87</ecNumber>
    </recommendedName>
</protein>
<reference evidence="14" key="1">
    <citation type="submission" date="2021-05" db="EMBL/GenBank/DDBJ databases">
        <authorList>
            <person name="Alioto T."/>
            <person name="Alioto T."/>
            <person name="Gomez Garrido J."/>
        </authorList>
    </citation>
    <scope>NUCLEOTIDE SEQUENCE</scope>
</reference>
<dbReference type="Gene3D" id="3.40.1180.10">
    <property type="entry name" value="Decaprenyl diphosphate synthase-like"/>
    <property type="match status" value="1"/>
</dbReference>
<dbReference type="PANTHER" id="PTHR21528:SF0">
    <property type="entry name" value="DEHYDRODOLICHYL DIPHOSPHATE SYNTHASE COMPLEX SUBUNIT NUS1"/>
    <property type="match status" value="1"/>
</dbReference>
<accession>A0A8D9ELY8</accession>
<dbReference type="UniPathway" id="UPA00378"/>
<name>A0A8D9ELY8_9HEMI</name>
<evidence type="ECO:0000256" key="4">
    <source>
        <dbReference type="ARBA" id="ARBA00005432"/>
    </source>
</evidence>
<keyword evidence="11 13" id="KW-0472">Membrane</keyword>
<dbReference type="InterPro" id="IPR036424">
    <property type="entry name" value="UPP_synth-like_sf"/>
</dbReference>
<evidence type="ECO:0000256" key="11">
    <source>
        <dbReference type="ARBA" id="ARBA00023136"/>
    </source>
</evidence>
<evidence type="ECO:0000256" key="1">
    <source>
        <dbReference type="ARBA" id="ARBA00001946"/>
    </source>
</evidence>
<keyword evidence="10 13" id="KW-1133">Transmembrane helix</keyword>
<comment type="cofactor">
    <cofactor evidence="1">
        <name>Mg(2+)</name>
        <dbReference type="ChEBI" id="CHEBI:18420"/>
    </cofactor>
</comment>
<dbReference type="EMBL" id="HBUF01545069">
    <property type="protein sequence ID" value="CAG6756600.1"/>
    <property type="molecule type" value="Transcribed_RNA"/>
</dbReference>
<evidence type="ECO:0000256" key="9">
    <source>
        <dbReference type="ARBA" id="ARBA00022842"/>
    </source>
</evidence>
<dbReference type="AlphaFoldDB" id="A0A8D9ELY8"/>
<evidence type="ECO:0000256" key="8">
    <source>
        <dbReference type="ARBA" id="ARBA00022824"/>
    </source>
</evidence>
<keyword evidence="7 13" id="KW-0812">Transmembrane</keyword>
<evidence type="ECO:0000256" key="5">
    <source>
        <dbReference type="ARBA" id="ARBA00012596"/>
    </source>
</evidence>
<evidence type="ECO:0000256" key="10">
    <source>
        <dbReference type="ARBA" id="ARBA00022989"/>
    </source>
</evidence>
<keyword evidence="6" id="KW-0808">Transferase</keyword>
<evidence type="ECO:0000256" key="3">
    <source>
        <dbReference type="ARBA" id="ARBA00004922"/>
    </source>
</evidence>
<evidence type="ECO:0000256" key="2">
    <source>
        <dbReference type="ARBA" id="ARBA00004586"/>
    </source>
</evidence>
<comment type="catalytic activity">
    <reaction evidence="12">
        <text>n isopentenyl diphosphate + (2E,6E)-farnesyl diphosphate = a di-trans,poly-cis-polyprenyl diphosphate + n diphosphate</text>
        <dbReference type="Rhea" id="RHEA:53008"/>
        <dbReference type="Rhea" id="RHEA-COMP:19494"/>
        <dbReference type="ChEBI" id="CHEBI:33019"/>
        <dbReference type="ChEBI" id="CHEBI:128769"/>
        <dbReference type="ChEBI" id="CHEBI:136960"/>
        <dbReference type="ChEBI" id="CHEBI:175763"/>
        <dbReference type="EC" id="2.5.1.87"/>
    </reaction>
</comment>
<dbReference type="EMBL" id="HBUF01210814">
    <property type="protein sequence ID" value="CAG6665494.1"/>
    <property type="molecule type" value="Transcribed_RNA"/>
</dbReference>
<feature type="transmembrane region" description="Helical" evidence="13">
    <location>
        <begin position="12"/>
        <end position="33"/>
    </location>
</feature>
<evidence type="ECO:0000313" key="14">
    <source>
        <dbReference type="EMBL" id="CAG6756600.1"/>
    </source>
</evidence>
<proteinExistence type="inferred from homology"/>
<dbReference type="GO" id="GO:0045547">
    <property type="term" value="F:ditrans,polycis-polyprenyl diphosphate synthase [(2E,6E)-farnesyl diphosphate specific] activity"/>
    <property type="evidence" value="ECO:0007669"/>
    <property type="project" value="UniProtKB-EC"/>
</dbReference>
<dbReference type="SUPFAM" id="SSF64005">
    <property type="entry name" value="Undecaprenyl diphosphate synthase"/>
    <property type="match status" value="2"/>
</dbReference>
<evidence type="ECO:0000256" key="13">
    <source>
        <dbReference type="SAM" id="Phobius"/>
    </source>
</evidence>